<keyword evidence="6" id="KW-0934">Plastid</keyword>
<dbReference type="InterPro" id="IPR005610">
    <property type="entry name" value="PSII_Psb28_class-1"/>
</dbReference>
<geneLocation type="plastid" evidence="6"/>
<keyword evidence="4 5" id="KW-0604">Photosystem II</keyword>
<comment type="subcellular location">
    <subcellularLocation>
        <location evidence="1">Membrane</location>
        <topology evidence="1">Peripheral membrane protein</topology>
    </subcellularLocation>
</comment>
<keyword evidence="3" id="KW-0472">Membrane</keyword>
<dbReference type="PANTHER" id="PTHR34963:SF2">
    <property type="entry name" value="PHOTOSYSTEM II REACTION CENTER PSB28 PROTEIN, CHLOROPLASTIC"/>
    <property type="match status" value="1"/>
</dbReference>
<evidence type="ECO:0000256" key="3">
    <source>
        <dbReference type="ARBA" id="ARBA00023136"/>
    </source>
</evidence>
<sequence length="116" mass="13820">MTIEIQFLEGQKESVLPIVKLTKSKNGKTGTATFLFKNPDIFLQENFFLSNGMNLLWNKKKIHTTDLTIFFYQGKPFFLKAILIFKNSKEWFDFLYFMNYYSKETGLAFYEKNYSF</sequence>
<evidence type="ECO:0000256" key="2">
    <source>
        <dbReference type="ARBA" id="ARBA00022531"/>
    </source>
</evidence>
<gene>
    <name evidence="6" type="primary">psbW</name>
</gene>
<dbReference type="Gene3D" id="2.40.30.220">
    <property type="entry name" value="Photosystem II Psb28"/>
    <property type="match status" value="1"/>
</dbReference>
<proteinExistence type="inferred from homology"/>
<dbReference type="GO" id="GO:0009523">
    <property type="term" value="C:photosystem II"/>
    <property type="evidence" value="ECO:0007669"/>
    <property type="project" value="UniProtKB-KW"/>
</dbReference>
<dbReference type="PANTHER" id="PTHR34963">
    <property type="match status" value="1"/>
</dbReference>
<accession>A0A3G2QYA7</accession>
<dbReference type="GO" id="GO:0015979">
    <property type="term" value="P:photosynthesis"/>
    <property type="evidence" value="ECO:0007669"/>
    <property type="project" value="UniProtKB-KW"/>
</dbReference>
<dbReference type="Pfam" id="PF03912">
    <property type="entry name" value="Psb28"/>
    <property type="match status" value="1"/>
</dbReference>
<reference evidence="6" key="1">
    <citation type="submission" date="2018-08" db="EMBL/GenBank/DDBJ databases">
        <title>Comparative Plastid Genomics of Synurophyceae: Evolutionary Evidence of Lateral Gene Transfer and Inverted Repeat Dynamics.</title>
        <authorList>
            <person name="Kim J.I."/>
            <person name="Shin H."/>
            <person name="Skaloud P."/>
            <person name="Jung J."/>
            <person name="Yoon H.S."/>
            <person name="Archibald J.M."/>
            <person name="Shin W."/>
        </authorList>
    </citation>
    <scope>NUCLEOTIDE SEQUENCE</scope>
    <source>
        <strain evidence="6">S114.C7</strain>
    </source>
</reference>
<evidence type="ECO:0000256" key="5">
    <source>
        <dbReference type="RuleBase" id="RU003509"/>
    </source>
</evidence>
<evidence type="ECO:0000313" key="6">
    <source>
        <dbReference type="EMBL" id="AYO28087.1"/>
    </source>
</evidence>
<protein>
    <recommendedName>
        <fullName evidence="5">Photosystem II reaction center Psb28 protein</fullName>
    </recommendedName>
</protein>
<comment type="similarity">
    <text evidence="5">Belongs to the Psb28 family.</text>
</comment>
<evidence type="ECO:0000256" key="4">
    <source>
        <dbReference type="ARBA" id="ARBA00023276"/>
    </source>
</evidence>
<dbReference type="AlphaFoldDB" id="A0A3G2QYA7"/>
<dbReference type="InterPro" id="IPR038676">
    <property type="entry name" value="Psb28_c1_sf"/>
</dbReference>
<keyword evidence="2 5" id="KW-0602">Photosynthesis</keyword>
<dbReference type="EMBL" id="MH795128">
    <property type="protein sequence ID" value="AYO28087.1"/>
    <property type="molecule type" value="Genomic_DNA"/>
</dbReference>
<evidence type="ECO:0000256" key="1">
    <source>
        <dbReference type="ARBA" id="ARBA00004170"/>
    </source>
</evidence>
<organism evidence="6">
    <name type="scientific">Synura petersenii</name>
    <dbReference type="NCBI Taxonomy" id="52555"/>
    <lineage>
        <taxon>Eukaryota</taxon>
        <taxon>Sar</taxon>
        <taxon>Stramenopiles</taxon>
        <taxon>Ochrophyta</taxon>
        <taxon>Synurophyceae</taxon>
        <taxon>Synurales</taxon>
        <taxon>Mallomonadaceae</taxon>
        <taxon>Synura</taxon>
    </lineage>
</organism>
<dbReference type="NCBIfam" id="TIGR03047">
    <property type="entry name" value="PS_II_psb28"/>
    <property type="match status" value="1"/>
</dbReference>
<name>A0A3G2QYA7_9STRA</name>